<sequence>MHINVRLFAGLAEIIGLSQLSFHAQESPLTAGKLKELLSAAYPDAASQIAVSLVAIDHEYAPDDSLIPEAAEIALIPPVSGGEPESVHASTPDGLYCITDQPLDAQKLLDKVLDANHGASLVFVGTTREMTGDQRTVALHYEAYVPMALAKIQEIGREVLERWNAHCAITHRIGLVTLKESSVIIAVSAGHRDICYEASRFAIEKLKQIVPVWKKDIGDSGENWVSPDPKSLNSDYL</sequence>
<reference evidence="1" key="2">
    <citation type="submission" date="2020-09" db="EMBL/GenBank/DDBJ databases">
        <authorList>
            <person name="Sun Q."/>
            <person name="Zhou Y."/>
        </authorList>
    </citation>
    <scope>NUCLEOTIDE SEQUENCE</scope>
    <source>
        <strain evidence="1">CGMCC 1.16134</strain>
    </source>
</reference>
<keyword evidence="2" id="KW-1185">Reference proteome</keyword>
<dbReference type="InterPro" id="IPR003448">
    <property type="entry name" value="Mopterin_biosynth_MoaE"/>
</dbReference>
<evidence type="ECO:0008006" key="3">
    <source>
        <dbReference type="Google" id="ProtNLM"/>
    </source>
</evidence>
<dbReference type="SUPFAM" id="SSF54690">
    <property type="entry name" value="Molybdopterin synthase subunit MoaE"/>
    <property type="match status" value="1"/>
</dbReference>
<dbReference type="RefSeq" id="WP_189023856.1">
    <property type="nucleotide sequence ID" value="NZ_BMKR01000006.1"/>
</dbReference>
<dbReference type="Pfam" id="PF02597">
    <property type="entry name" value="ThiS"/>
    <property type="match status" value="1"/>
</dbReference>
<dbReference type="GO" id="GO:0006777">
    <property type="term" value="P:Mo-molybdopterin cofactor biosynthetic process"/>
    <property type="evidence" value="ECO:0007669"/>
    <property type="project" value="InterPro"/>
</dbReference>
<dbReference type="AlphaFoldDB" id="A0A917C6G5"/>
<dbReference type="InterPro" id="IPR036563">
    <property type="entry name" value="MoaE_sf"/>
</dbReference>
<evidence type="ECO:0000313" key="2">
    <source>
        <dbReference type="Proteomes" id="UP000637643"/>
    </source>
</evidence>
<evidence type="ECO:0000313" key="1">
    <source>
        <dbReference type="EMBL" id="GGF72533.1"/>
    </source>
</evidence>
<dbReference type="InterPro" id="IPR016155">
    <property type="entry name" value="Mopterin_synth/thiamin_S_b"/>
</dbReference>
<protein>
    <recommendedName>
        <fullName evidence="3">Molybdopterin converting factor</fullName>
    </recommendedName>
</protein>
<dbReference type="CDD" id="cd00754">
    <property type="entry name" value="Ubl_MoaD"/>
    <property type="match status" value="1"/>
</dbReference>
<dbReference type="EMBL" id="BMKR01000006">
    <property type="protein sequence ID" value="GGF72533.1"/>
    <property type="molecule type" value="Genomic_DNA"/>
</dbReference>
<dbReference type="InterPro" id="IPR003749">
    <property type="entry name" value="ThiS/MoaD-like"/>
</dbReference>
<gene>
    <name evidence="1" type="ORF">GCM10010912_17110</name>
</gene>
<dbReference type="SUPFAM" id="SSF54285">
    <property type="entry name" value="MoaD/ThiS"/>
    <property type="match status" value="1"/>
</dbReference>
<proteinExistence type="predicted"/>
<organism evidence="1 2">
    <name type="scientific">Paenibacillus albidus</name>
    <dbReference type="NCBI Taxonomy" id="2041023"/>
    <lineage>
        <taxon>Bacteria</taxon>
        <taxon>Bacillati</taxon>
        <taxon>Bacillota</taxon>
        <taxon>Bacilli</taxon>
        <taxon>Bacillales</taxon>
        <taxon>Paenibacillaceae</taxon>
        <taxon>Paenibacillus</taxon>
    </lineage>
</organism>
<dbReference type="Gene3D" id="3.90.1170.40">
    <property type="entry name" value="Molybdopterin biosynthesis MoaE subunit"/>
    <property type="match status" value="1"/>
</dbReference>
<dbReference type="InterPro" id="IPR012675">
    <property type="entry name" value="Beta-grasp_dom_sf"/>
</dbReference>
<dbReference type="Gene3D" id="3.10.20.30">
    <property type="match status" value="1"/>
</dbReference>
<accession>A0A917C6G5</accession>
<dbReference type="Pfam" id="PF02391">
    <property type="entry name" value="MoaE"/>
    <property type="match status" value="1"/>
</dbReference>
<dbReference type="CDD" id="cd00756">
    <property type="entry name" value="MoaE"/>
    <property type="match status" value="1"/>
</dbReference>
<dbReference type="Proteomes" id="UP000637643">
    <property type="component" value="Unassembled WGS sequence"/>
</dbReference>
<reference evidence="1" key="1">
    <citation type="journal article" date="2014" name="Int. J. Syst. Evol. Microbiol.">
        <title>Complete genome sequence of Corynebacterium casei LMG S-19264T (=DSM 44701T), isolated from a smear-ripened cheese.</title>
        <authorList>
            <consortium name="US DOE Joint Genome Institute (JGI-PGF)"/>
            <person name="Walter F."/>
            <person name="Albersmeier A."/>
            <person name="Kalinowski J."/>
            <person name="Ruckert C."/>
        </authorList>
    </citation>
    <scope>NUCLEOTIDE SEQUENCE</scope>
    <source>
        <strain evidence="1">CGMCC 1.16134</strain>
    </source>
</reference>
<comment type="caution">
    <text evidence="1">The sequence shown here is derived from an EMBL/GenBank/DDBJ whole genome shotgun (WGS) entry which is preliminary data.</text>
</comment>
<dbReference type="PANTHER" id="PTHR23404">
    <property type="entry name" value="MOLYBDOPTERIN SYNTHASE RELATED"/>
    <property type="match status" value="1"/>
</dbReference>
<name>A0A917C6G5_9BACL</name>